<comment type="caution">
    <text evidence="2">The sequence shown here is derived from an EMBL/GenBank/DDBJ whole genome shotgun (WGS) entry which is preliminary data.</text>
</comment>
<evidence type="ECO:0000313" key="2">
    <source>
        <dbReference type="EMBL" id="KAF0722315.1"/>
    </source>
</evidence>
<organism evidence="2 3">
    <name type="scientific">Aphanomyces euteiches</name>
    <dbReference type="NCBI Taxonomy" id="100861"/>
    <lineage>
        <taxon>Eukaryota</taxon>
        <taxon>Sar</taxon>
        <taxon>Stramenopiles</taxon>
        <taxon>Oomycota</taxon>
        <taxon>Saprolegniomycetes</taxon>
        <taxon>Saprolegniales</taxon>
        <taxon>Verrucalvaceae</taxon>
        <taxon>Aphanomyces</taxon>
    </lineage>
</organism>
<dbReference type="AlphaFoldDB" id="A0A6G0W5K2"/>
<name>A0A6G0W5K2_9STRA</name>
<feature type="compositionally biased region" description="Basic and acidic residues" evidence="1">
    <location>
        <begin position="71"/>
        <end position="80"/>
    </location>
</feature>
<sequence>MASDDDDGWITCTDDKGKTYKYNPNTCEVCLDDIPEVVDKAAALMATNEWSDDEETYDQPLTSPNDVKFPSIERTREKDQPASAEDNDESPGPEVAAIPVLPPIAGRPSNDSPRRLESPTQLPPLGGEGHPSLLLSWNAMPPLQAISLPPLNAPNDMFPSRELHPMVDLLEPLFHAKRLENEAKVREWMRKKKKLAKAAKPDLAAQASSSVEKEQRQAQSKEKYKEWLEQKKAQKRQQKATARLKKRQEQQERINRLEAQDAAIRQLQQQTKERQKLVAKGRRRKKQTAASAASIPHITDSKRRAGALRKKQEADLADTLLRLDEVERVLIQVAQRVRKRK</sequence>
<proteinExistence type="predicted"/>
<keyword evidence="3" id="KW-1185">Reference proteome</keyword>
<dbReference type="Proteomes" id="UP000481153">
    <property type="component" value="Unassembled WGS sequence"/>
</dbReference>
<accession>A0A6G0W5K2</accession>
<evidence type="ECO:0000256" key="1">
    <source>
        <dbReference type="SAM" id="MobiDB-lite"/>
    </source>
</evidence>
<dbReference type="EMBL" id="VJMJ01000339">
    <property type="protein sequence ID" value="KAF0722315.1"/>
    <property type="molecule type" value="Genomic_DNA"/>
</dbReference>
<dbReference type="VEuPathDB" id="FungiDB:AeMF1_002089"/>
<feature type="compositionally biased region" description="Basic residues" evidence="1">
    <location>
        <begin position="233"/>
        <end position="246"/>
    </location>
</feature>
<protein>
    <submittedName>
        <fullName evidence="2">Uncharacterized protein</fullName>
    </submittedName>
</protein>
<feature type="region of interest" description="Disordered" evidence="1">
    <location>
        <begin position="271"/>
        <end position="307"/>
    </location>
</feature>
<feature type="region of interest" description="Disordered" evidence="1">
    <location>
        <begin position="49"/>
        <end position="133"/>
    </location>
</feature>
<feature type="compositionally biased region" description="Basic and acidic residues" evidence="1">
    <location>
        <begin position="211"/>
        <end position="232"/>
    </location>
</feature>
<reference evidence="2 3" key="1">
    <citation type="submission" date="2019-07" db="EMBL/GenBank/DDBJ databases">
        <title>Genomics analysis of Aphanomyces spp. identifies a new class of oomycete effector associated with host adaptation.</title>
        <authorList>
            <person name="Gaulin E."/>
        </authorList>
    </citation>
    <scope>NUCLEOTIDE SEQUENCE [LARGE SCALE GENOMIC DNA]</scope>
    <source>
        <strain evidence="2 3">ATCC 201684</strain>
    </source>
</reference>
<gene>
    <name evidence="2" type="ORF">Ae201684_018531</name>
</gene>
<feature type="region of interest" description="Disordered" evidence="1">
    <location>
        <begin position="191"/>
        <end position="252"/>
    </location>
</feature>
<evidence type="ECO:0000313" key="3">
    <source>
        <dbReference type="Proteomes" id="UP000481153"/>
    </source>
</evidence>
<feature type="compositionally biased region" description="Basic residues" evidence="1">
    <location>
        <begin position="277"/>
        <end position="287"/>
    </location>
</feature>